<name>M7UH91_BOTF1</name>
<evidence type="ECO:0000313" key="1">
    <source>
        <dbReference type="EMBL" id="EMR86113.1"/>
    </source>
</evidence>
<dbReference type="AlphaFoldDB" id="M7UH91"/>
<reference evidence="2" key="1">
    <citation type="journal article" date="2013" name="Genome Announc.">
        <title>Draft genome sequence of Botrytis cinerea BcDW1, inoculum for noble rot of grape berries.</title>
        <authorList>
            <person name="Blanco-Ulate B."/>
            <person name="Allen G."/>
            <person name="Powell A.L."/>
            <person name="Cantu D."/>
        </authorList>
    </citation>
    <scope>NUCLEOTIDE SEQUENCE [LARGE SCALE GENOMIC DNA]</scope>
    <source>
        <strain evidence="2">BcDW1</strain>
    </source>
</reference>
<dbReference type="Proteomes" id="UP000012045">
    <property type="component" value="Unassembled WGS sequence"/>
</dbReference>
<organism evidence="1 2">
    <name type="scientific">Botryotinia fuckeliana (strain BcDW1)</name>
    <name type="common">Noble rot fungus</name>
    <name type="synonym">Botrytis cinerea</name>
    <dbReference type="NCBI Taxonomy" id="1290391"/>
    <lineage>
        <taxon>Eukaryota</taxon>
        <taxon>Fungi</taxon>
        <taxon>Dikarya</taxon>
        <taxon>Ascomycota</taxon>
        <taxon>Pezizomycotina</taxon>
        <taxon>Leotiomycetes</taxon>
        <taxon>Helotiales</taxon>
        <taxon>Sclerotiniaceae</taxon>
        <taxon>Botrytis</taxon>
    </lineage>
</organism>
<dbReference type="EMBL" id="KB707874">
    <property type="protein sequence ID" value="EMR86113.1"/>
    <property type="molecule type" value="Genomic_DNA"/>
</dbReference>
<sequence length="68" mass="7603">MFYKSYRDSKPVAATDFQDTSNAAKHPILFSSAYDPQDPNSIYQLINQAKLPNLLVTSPSQEPAIDSR</sequence>
<evidence type="ECO:0000313" key="2">
    <source>
        <dbReference type="Proteomes" id="UP000012045"/>
    </source>
</evidence>
<dbReference type="HOGENOM" id="CLU_2793668_0_0_1"/>
<protein>
    <submittedName>
        <fullName evidence="1">Uncharacterized protein</fullName>
    </submittedName>
</protein>
<accession>M7UH91</accession>
<gene>
    <name evidence="1" type="ORF">BcDW1_5333</name>
</gene>
<proteinExistence type="predicted"/>